<keyword evidence="3" id="KW-0143">Chaperone</keyword>
<evidence type="ECO:0000313" key="9">
    <source>
        <dbReference type="Proteomes" id="UP000295645"/>
    </source>
</evidence>
<comment type="function">
    <text evidence="5">Zinc chaperone that directly transfers zinc cofactor to target proteins, thereby activating them. Zinc is transferred from the CXCC motif in the GTPase domain to the zinc binding site in target proteins in a process requiring GTP hydrolysis.</text>
</comment>
<keyword evidence="9" id="KW-1185">Reference proteome</keyword>
<evidence type="ECO:0000256" key="1">
    <source>
        <dbReference type="ARBA" id="ARBA00022741"/>
    </source>
</evidence>
<dbReference type="PANTHER" id="PTHR43603">
    <property type="entry name" value="COBW DOMAIN-CONTAINING PROTEIN DDB_G0274527"/>
    <property type="match status" value="1"/>
</dbReference>
<dbReference type="InterPro" id="IPR036627">
    <property type="entry name" value="CobW-likC_sf"/>
</dbReference>
<evidence type="ECO:0000256" key="2">
    <source>
        <dbReference type="ARBA" id="ARBA00022801"/>
    </source>
</evidence>
<evidence type="ECO:0000256" key="6">
    <source>
        <dbReference type="ARBA" id="ARBA00049117"/>
    </source>
</evidence>
<gene>
    <name evidence="8" type="ORF">EC912_103162</name>
</gene>
<dbReference type="Proteomes" id="UP000295645">
    <property type="component" value="Unassembled WGS sequence"/>
</dbReference>
<dbReference type="PANTHER" id="PTHR43603:SF1">
    <property type="entry name" value="ZINC-REGULATED GTPASE METALLOPROTEIN ACTIVATOR 1"/>
    <property type="match status" value="1"/>
</dbReference>
<dbReference type="OrthoDB" id="9808822at2"/>
<evidence type="ECO:0000313" key="8">
    <source>
        <dbReference type="EMBL" id="TCV94677.1"/>
    </source>
</evidence>
<dbReference type="InterPro" id="IPR011629">
    <property type="entry name" value="CobW-like_C"/>
</dbReference>
<organism evidence="8 9">
    <name type="scientific">Luteibacter rhizovicinus</name>
    <dbReference type="NCBI Taxonomy" id="242606"/>
    <lineage>
        <taxon>Bacteria</taxon>
        <taxon>Pseudomonadati</taxon>
        <taxon>Pseudomonadota</taxon>
        <taxon>Gammaproteobacteria</taxon>
        <taxon>Lysobacterales</taxon>
        <taxon>Rhodanobacteraceae</taxon>
        <taxon>Luteibacter</taxon>
    </lineage>
</organism>
<accession>A0A4R3YPJ6</accession>
<dbReference type="GO" id="GO:0016787">
    <property type="term" value="F:hydrolase activity"/>
    <property type="evidence" value="ECO:0007669"/>
    <property type="project" value="UniProtKB-KW"/>
</dbReference>
<feature type="domain" description="CobW C-terminal" evidence="7">
    <location>
        <begin position="264"/>
        <end position="399"/>
    </location>
</feature>
<proteinExistence type="inferred from homology"/>
<dbReference type="EMBL" id="SMCS01000003">
    <property type="protein sequence ID" value="TCV94677.1"/>
    <property type="molecule type" value="Genomic_DNA"/>
</dbReference>
<dbReference type="GO" id="GO:0000166">
    <property type="term" value="F:nucleotide binding"/>
    <property type="evidence" value="ECO:0007669"/>
    <property type="project" value="UniProtKB-KW"/>
</dbReference>
<keyword evidence="1" id="KW-0547">Nucleotide-binding</keyword>
<dbReference type="AlphaFoldDB" id="A0A4R3YPJ6"/>
<dbReference type="Pfam" id="PF02492">
    <property type="entry name" value="cobW"/>
    <property type="match status" value="1"/>
</dbReference>
<dbReference type="Pfam" id="PF07683">
    <property type="entry name" value="CobW_C"/>
    <property type="match status" value="1"/>
</dbReference>
<evidence type="ECO:0000259" key="7">
    <source>
        <dbReference type="SMART" id="SM00833"/>
    </source>
</evidence>
<sequence>MQNRELRSGRPLPVTVLSGFLGAGKTTVLNHVLRNREGRRVAVIVNDMSEINIDAALIRDGGAELSRTDEKLVEFSNGCICCTLRDDLMQEVKRLAGEGRFDYLLIESTGISEPMPVAATFHVRDDAGFSLSDVATLDTMVTVVDGHSLLADYGSTDTLAQRGETAGEGDARSLVNLLTEQIEFADVIVVNKCDRLTDDQRLDVHRVLRALNRDARLVDATRGEIELAAVLDTGLFDYDRAQRAPGWAKELLGEHQPETEAYGITSFVYRSDKPFHPARFHDLLTRGIPGVLRAKGYFWLANRMDWVGSLAIAGGATETTPAGHWWASRLRVRAGMRRPFGSQDLAVRPPSGNELPSIEQRKALEDVWHPMFGDRRQELVMIGIDMPEADIRATLDTCLLRDDEFVRGPVAWQAFQDPFPLWSSAAR</sequence>
<name>A0A4R3YPJ6_9GAMM</name>
<dbReference type="RefSeq" id="WP_132143214.1">
    <property type="nucleotide sequence ID" value="NZ_SMCS01000003.1"/>
</dbReference>
<evidence type="ECO:0000256" key="5">
    <source>
        <dbReference type="ARBA" id="ARBA00045658"/>
    </source>
</evidence>
<comment type="similarity">
    <text evidence="4">Belongs to the SIMIBI class G3E GTPase family. ZNG1 subfamily.</text>
</comment>
<dbReference type="InterPro" id="IPR003495">
    <property type="entry name" value="CobW/HypB/UreG_nucleotide-bd"/>
</dbReference>
<dbReference type="InterPro" id="IPR027417">
    <property type="entry name" value="P-loop_NTPase"/>
</dbReference>
<dbReference type="Gene3D" id="3.30.1220.10">
    <property type="entry name" value="CobW-like, C-terminal domain"/>
    <property type="match status" value="1"/>
</dbReference>
<keyword evidence="2" id="KW-0378">Hydrolase</keyword>
<evidence type="ECO:0000256" key="4">
    <source>
        <dbReference type="ARBA" id="ARBA00034320"/>
    </source>
</evidence>
<dbReference type="Gene3D" id="3.40.50.300">
    <property type="entry name" value="P-loop containing nucleotide triphosphate hydrolases"/>
    <property type="match status" value="1"/>
</dbReference>
<dbReference type="InterPro" id="IPR051927">
    <property type="entry name" value="Zn_Chap_cDPG_Synth"/>
</dbReference>
<dbReference type="SUPFAM" id="SSF52540">
    <property type="entry name" value="P-loop containing nucleoside triphosphate hydrolases"/>
    <property type="match status" value="1"/>
</dbReference>
<comment type="catalytic activity">
    <reaction evidence="6">
        <text>GTP + H2O = GDP + phosphate + H(+)</text>
        <dbReference type="Rhea" id="RHEA:19669"/>
        <dbReference type="ChEBI" id="CHEBI:15377"/>
        <dbReference type="ChEBI" id="CHEBI:15378"/>
        <dbReference type="ChEBI" id="CHEBI:37565"/>
        <dbReference type="ChEBI" id="CHEBI:43474"/>
        <dbReference type="ChEBI" id="CHEBI:58189"/>
    </reaction>
    <physiologicalReaction direction="left-to-right" evidence="6">
        <dbReference type="Rhea" id="RHEA:19670"/>
    </physiologicalReaction>
</comment>
<dbReference type="SMART" id="SM00833">
    <property type="entry name" value="CobW_C"/>
    <property type="match status" value="1"/>
</dbReference>
<evidence type="ECO:0000256" key="3">
    <source>
        <dbReference type="ARBA" id="ARBA00023186"/>
    </source>
</evidence>
<comment type="caution">
    <text evidence="8">The sequence shown here is derived from an EMBL/GenBank/DDBJ whole genome shotgun (WGS) entry which is preliminary data.</text>
</comment>
<reference evidence="8 9" key="1">
    <citation type="submission" date="2019-03" db="EMBL/GenBank/DDBJ databases">
        <title>Above-ground endophytic microbial communities from plants in different locations in the United States.</title>
        <authorList>
            <person name="Frank C."/>
        </authorList>
    </citation>
    <scope>NUCLEOTIDE SEQUENCE [LARGE SCALE GENOMIC DNA]</scope>
    <source>
        <strain evidence="8 9">LP_13_YM</strain>
    </source>
</reference>
<dbReference type="CDD" id="cd03112">
    <property type="entry name" value="CobW-like"/>
    <property type="match status" value="1"/>
</dbReference>
<protein>
    <submittedName>
        <fullName evidence="8">G3E family GTPase</fullName>
    </submittedName>
</protein>